<name>A0A1H0QS47_9PSEU</name>
<comment type="similarity">
    <text evidence="1">Belongs to the YciI family.</text>
</comment>
<dbReference type="EMBL" id="FNJB01000007">
    <property type="protein sequence ID" value="SDP20181.1"/>
    <property type="molecule type" value="Genomic_DNA"/>
</dbReference>
<proteinExistence type="inferred from homology"/>
<dbReference type="AlphaFoldDB" id="A0A1H0QS47"/>
<protein>
    <submittedName>
        <fullName evidence="3">Uncharacterized conserved protein</fullName>
    </submittedName>
</protein>
<organism evidence="3 4">
    <name type="scientific">Actinokineospora alba</name>
    <dbReference type="NCBI Taxonomy" id="504798"/>
    <lineage>
        <taxon>Bacteria</taxon>
        <taxon>Bacillati</taxon>
        <taxon>Actinomycetota</taxon>
        <taxon>Actinomycetes</taxon>
        <taxon>Pseudonocardiales</taxon>
        <taxon>Pseudonocardiaceae</taxon>
        <taxon>Actinokineospora</taxon>
    </lineage>
</organism>
<dbReference type="OrthoDB" id="668782at2"/>
<gene>
    <name evidence="3" type="ORF">SAMN05192558_107122</name>
</gene>
<evidence type="ECO:0000256" key="1">
    <source>
        <dbReference type="ARBA" id="ARBA00007689"/>
    </source>
</evidence>
<evidence type="ECO:0000313" key="3">
    <source>
        <dbReference type="EMBL" id="SDP20181.1"/>
    </source>
</evidence>
<dbReference type="InterPro" id="IPR005545">
    <property type="entry name" value="YCII"/>
</dbReference>
<keyword evidence="4" id="KW-1185">Reference proteome</keyword>
<evidence type="ECO:0000259" key="2">
    <source>
        <dbReference type="Pfam" id="PF03795"/>
    </source>
</evidence>
<dbReference type="RefSeq" id="WP_091377417.1">
    <property type="nucleotide sequence ID" value="NZ_FNDV01000004.1"/>
</dbReference>
<feature type="domain" description="YCII-related" evidence="2">
    <location>
        <begin position="24"/>
        <end position="116"/>
    </location>
</feature>
<dbReference type="Proteomes" id="UP000199651">
    <property type="component" value="Unassembled WGS sequence"/>
</dbReference>
<dbReference type="PANTHER" id="PTHR35174">
    <property type="entry name" value="BLL7171 PROTEIN-RELATED"/>
    <property type="match status" value="1"/>
</dbReference>
<accession>A0A1H0QS47</accession>
<dbReference type="SUPFAM" id="SSF54909">
    <property type="entry name" value="Dimeric alpha+beta barrel"/>
    <property type="match status" value="1"/>
</dbReference>
<dbReference type="PANTHER" id="PTHR35174:SF3">
    <property type="entry name" value="BLL7171 PROTEIN"/>
    <property type="match status" value="1"/>
</dbReference>
<reference evidence="4" key="1">
    <citation type="submission" date="2016-10" db="EMBL/GenBank/DDBJ databases">
        <authorList>
            <person name="Varghese N."/>
            <person name="Submissions S."/>
        </authorList>
    </citation>
    <scope>NUCLEOTIDE SEQUENCE [LARGE SCALE GENOMIC DNA]</scope>
    <source>
        <strain evidence="4">IBRC-M 10655</strain>
    </source>
</reference>
<dbReference type="STRING" id="504798.SAMN05421871_104121"/>
<dbReference type="Gene3D" id="3.30.70.1060">
    <property type="entry name" value="Dimeric alpha+beta barrel"/>
    <property type="match status" value="1"/>
</dbReference>
<dbReference type="InterPro" id="IPR011008">
    <property type="entry name" value="Dimeric_a/b-barrel"/>
</dbReference>
<sequence>MTQYFLSLPHDSAEEPTMEGMDPAELQEMMAAVEAFNTAVNEAGAFVTAGGLQPPSSATTVDYSGDSPVLTPGPFVEAAEYLGGFWIIEAENDDVAIEWAKQASRALRSKIEVRALQEAPAG</sequence>
<dbReference type="Pfam" id="PF03795">
    <property type="entry name" value="YCII"/>
    <property type="match status" value="1"/>
</dbReference>
<evidence type="ECO:0000313" key="4">
    <source>
        <dbReference type="Proteomes" id="UP000199651"/>
    </source>
</evidence>